<evidence type="ECO:0000256" key="10">
    <source>
        <dbReference type="ARBA" id="ARBA00033270"/>
    </source>
</evidence>
<dbReference type="PROSITE" id="PS00428">
    <property type="entry name" value="FTSW_RODA_SPOVE"/>
    <property type="match status" value="1"/>
</dbReference>
<dbReference type="GO" id="GO:0015648">
    <property type="term" value="F:lipid-linked peptidoglycan transporter activity"/>
    <property type="evidence" value="ECO:0007669"/>
    <property type="project" value="TreeGrafter"/>
</dbReference>
<evidence type="ECO:0000256" key="1">
    <source>
        <dbReference type="ARBA" id="ARBA00004141"/>
    </source>
</evidence>
<evidence type="ECO:0000256" key="4">
    <source>
        <dbReference type="ARBA" id="ARBA00022692"/>
    </source>
</evidence>
<feature type="transmembrane region" description="Helical" evidence="17">
    <location>
        <begin position="296"/>
        <end position="317"/>
    </location>
</feature>
<evidence type="ECO:0000313" key="19">
    <source>
        <dbReference type="Proteomes" id="UP000510886"/>
    </source>
</evidence>
<keyword evidence="3" id="KW-0808">Transferase</keyword>
<comment type="similarity">
    <text evidence="11">Belongs to the SEDS family. FtsW subfamily.</text>
</comment>
<feature type="transmembrane region" description="Helical" evidence="17">
    <location>
        <begin position="362"/>
        <end position="383"/>
    </location>
</feature>
<feature type="transmembrane region" description="Helical" evidence="17">
    <location>
        <begin position="83"/>
        <end position="108"/>
    </location>
</feature>
<evidence type="ECO:0000313" key="18">
    <source>
        <dbReference type="EMBL" id="QLL78066.1"/>
    </source>
</evidence>
<dbReference type="AlphaFoldDB" id="A0A7H9EK85"/>
<evidence type="ECO:0000256" key="12">
    <source>
        <dbReference type="ARBA" id="ARBA00041185"/>
    </source>
</evidence>
<comment type="subcellular location">
    <subcellularLocation>
        <location evidence="1">Membrane</location>
        <topology evidence="1">Multi-pass membrane protein</topology>
    </subcellularLocation>
</comment>
<dbReference type="PANTHER" id="PTHR30474:SF2">
    <property type="entry name" value="PEPTIDOGLYCAN GLYCOSYLTRANSFERASE FTSW-RELATED"/>
    <property type="match status" value="1"/>
</dbReference>
<keyword evidence="4 17" id="KW-0812">Transmembrane</keyword>
<evidence type="ECO:0000256" key="17">
    <source>
        <dbReference type="SAM" id="Phobius"/>
    </source>
</evidence>
<evidence type="ECO:0000256" key="2">
    <source>
        <dbReference type="ARBA" id="ARBA00022676"/>
    </source>
</evidence>
<keyword evidence="2" id="KW-0328">Glycosyltransferase</keyword>
<feature type="transmembrane region" description="Helical" evidence="17">
    <location>
        <begin position="204"/>
        <end position="222"/>
    </location>
</feature>
<evidence type="ECO:0000256" key="8">
    <source>
        <dbReference type="ARBA" id="ARBA00023136"/>
    </source>
</evidence>
<dbReference type="GO" id="GO:0005886">
    <property type="term" value="C:plasma membrane"/>
    <property type="evidence" value="ECO:0007669"/>
    <property type="project" value="TreeGrafter"/>
</dbReference>
<dbReference type="EMBL" id="CP047418">
    <property type="protein sequence ID" value="QLL78066.1"/>
    <property type="molecule type" value="Genomic_DNA"/>
</dbReference>
<evidence type="ECO:0000256" key="13">
    <source>
        <dbReference type="ARBA" id="ARBA00041418"/>
    </source>
</evidence>
<dbReference type="EC" id="2.4.99.28" evidence="14"/>
<dbReference type="InterPro" id="IPR001182">
    <property type="entry name" value="FtsW/RodA"/>
</dbReference>
<organism evidence="18 19">
    <name type="scientific">Ligilactobacillus saerimneri</name>
    <dbReference type="NCBI Taxonomy" id="228229"/>
    <lineage>
        <taxon>Bacteria</taxon>
        <taxon>Bacillati</taxon>
        <taxon>Bacillota</taxon>
        <taxon>Bacilli</taxon>
        <taxon>Lactobacillales</taxon>
        <taxon>Lactobacillaceae</taxon>
        <taxon>Ligilactobacillus</taxon>
    </lineage>
</organism>
<evidence type="ECO:0000256" key="11">
    <source>
        <dbReference type="ARBA" id="ARBA00038053"/>
    </source>
</evidence>
<evidence type="ECO:0000256" key="15">
    <source>
        <dbReference type="ARBA" id="ARBA00049902"/>
    </source>
</evidence>
<dbReference type="RefSeq" id="WP_180848379.1">
    <property type="nucleotide sequence ID" value="NZ_CP047418.1"/>
</dbReference>
<dbReference type="GO" id="GO:0051301">
    <property type="term" value="P:cell division"/>
    <property type="evidence" value="ECO:0007669"/>
    <property type="project" value="InterPro"/>
</dbReference>
<keyword evidence="6" id="KW-0573">Peptidoglycan synthesis</keyword>
<dbReference type="GO" id="GO:0008360">
    <property type="term" value="P:regulation of cell shape"/>
    <property type="evidence" value="ECO:0007669"/>
    <property type="project" value="UniProtKB-KW"/>
</dbReference>
<evidence type="ECO:0000256" key="7">
    <source>
        <dbReference type="ARBA" id="ARBA00022989"/>
    </source>
</evidence>
<feature type="transmembrane region" description="Helical" evidence="17">
    <location>
        <begin position="12"/>
        <end position="34"/>
    </location>
</feature>
<comment type="catalytic activity">
    <reaction evidence="15">
        <text>[GlcNAc-(1-&gt;4)-Mur2Ac(oyl-L-Ala-gamma-D-Glu-L-Lys-D-Ala-D-Ala)](n)-di-trans,octa-cis-undecaprenyl diphosphate + beta-D-GlcNAc-(1-&gt;4)-Mur2Ac(oyl-L-Ala-gamma-D-Glu-L-Lys-D-Ala-D-Ala)-di-trans,octa-cis-undecaprenyl diphosphate = [GlcNAc-(1-&gt;4)-Mur2Ac(oyl-L-Ala-gamma-D-Glu-L-Lys-D-Ala-D-Ala)](n+1)-di-trans,octa-cis-undecaprenyl diphosphate + di-trans,octa-cis-undecaprenyl diphosphate + H(+)</text>
        <dbReference type="Rhea" id="RHEA:23708"/>
        <dbReference type="Rhea" id="RHEA-COMP:9602"/>
        <dbReference type="Rhea" id="RHEA-COMP:9603"/>
        <dbReference type="ChEBI" id="CHEBI:15378"/>
        <dbReference type="ChEBI" id="CHEBI:58405"/>
        <dbReference type="ChEBI" id="CHEBI:60033"/>
        <dbReference type="ChEBI" id="CHEBI:78435"/>
        <dbReference type="EC" id="2.4.99.28"/>
    </reaction>
</comment>
<dbReference type="Pfam" id="PF01098">
    <property type="entry name" value="FTSW_RODA_SPOVE"/>
    <property type="match status" value="1"/>
</dbReference>
<keyword evidence="5" id="KW-0133">Cell shape</keyword>
<evidence type="ECO:0000256" key="16">
    <source>
        <dbReference type="ARBA" id="ARBA00049966"/>
    </source>
</evidence>
<name>A0A7H9EK85_9LACO</name>
<protein>
    <recommendedName>
        <fullName evidence="12">Probable peptidoglycan glycosyltransferase FtsW</fullName>
        <ecNumber evidence="14">2.4.99.28</ecNumber>
    </recommendedName>
    <alternativeName>
        <fullName evidence="13">Cell division protein FtsW</fullName>
    </alternativeName>
    <alternativeName>
        <fullName evidence="10">Cell wall polymerase</fullName>
    </alternativeName>
    <alternativeName>
        <fullName evidence="9">Peptidoglycan polymerase</fullName>
    </alternativeName>
</protein>
<accession>A0A7H9EK85</accession>
<evidence type="ECO:0000256" key="3">
    <source>
        <dbReference type="ARBA" id="ARBA00022679"/>
    </source>
</evidence>
<proteinExistence type="inferred from homology"/>
<dbReference type="PANTHER" id="PTHR30474">
    <property type="entry name" value="CELL CYCLE PROTEIN"/>
    <property type="match status" value="1"/>
</dbReference>
<evidence type="ECO:0000256" key="14">
    <source>
        <dbReference type="ARBA" id="ARBA00044770"/>
    </source>
</evidence>
<dbReference type="GO" id="GO:0032153">
    <property type="term" value="C:cell division site"/>
    <property type="evidence" value="ECO:0007669"/>
    <property type="project" value="TreeGrafter"/>
</dbReference>
<dbReference type="KEGG" id="lsw:GTO87_05290"/>
<reference evidence="18 19" key="1">
    <citation type="submission" date="2020-01" db="EMBL/GenBank/DDBJ databases">
        <title>Complete and circular genome sequences of six lactobacillus isolates from horses.</title>
        <authorList>
            <person name="Hassan H.M."/>
        </authorList>
    </citation>
    <scope>NUCLEOTIDE SEQUENCE [LARGE SCALE GENOMIC DNA]</scope>
    <source>
        <strain evidence="18 19">1A</strain>
    </source>
</reference>
<evidence type="ECO:0000256" key="6">
    <source>
        <dbReference type="ARBA" id="ARBA00022984"/>
    </source>
</evidence>
<evidence type="ECO:0000256" key="5">
    <source>
        <dbReference type="ARBA" id="ARBA00022960"/>
    </source>
</evidence>
<feature type="transmembrane region" description="Helical" evidence="17">
    <location>
        <begin position="54"/>
        <end position="71"/>
    </location>
</feature>
<comment type="function">
    <text evidence="16">Peptidoglycan polymerase that is essential for cell division.</text>
</comment>
<keyword evidence="7 17" id="KW-1133">Transmembrane helix</keyword>
<feature type="transmembrane region" description="Helical" evidence="17">
    <location>
        <begin position="159"/>
        <end position="192"/>
    </location>
</feature>
<gene>
    <name evidence="18" type="ORF">GTO87_05290</name>
</gene>
<dbReference type="GO" id="GO:0008955">
    <property type="term" value="F:peptidoglycan glycosyltransferase activity"/>
    <property type="evidence" value="ECO:0007669"/>
    <property type="project" value="UniProtKB-EC"/>
</dbReference>
<dbReference type="GO" id="GO:0009252">
    <property type="term" value="P:peptidoglycan biosynthetic process"/>
    <property type="evidence" value="ECO:0007669"/>
    <property type="project" value="UniProtKB-KW"/>
</dbReference>
<dbReference type="InterPro" id="IPR018365">
    <property type="entry name" value="Cell_cycle_FtsW-rel_CS"/>
</dbReference>
<sequence>MIKNIRQKIKYLDLYLFIPYVILCMIGVVMVYSASSINLSYADMAANSYLNKQLVFAFLGIFCTLVATHINPSMLVSNKLMGIGYGVVLLGLVWARMSGAVNGAAGWINMGPISIQPSEFCKLFLSLYCARLLAQREQRIYLRLPDPAPVWGKLTAEHIRYIAIAGLLLLILIEPDLGGFMINSCIVLILWLASRRDYRWSVKVLGGLALGVILLSQLMRFFNPFSGRLEYMYRRFTAYFNPFQYSNAEGKQLVNSYYAISNGGFIGRGLGNSIQKRGYLPEPYTDFILSVIAEEIGFIGTLVVLSLLAWIICRIILIGIRSKNTYNSLVCYGIGTFMMAEALFNIGGVSGLIPITGVTLPFVSYGGSSMIVLSLSLGIVMNISANQQRNREIDLISATKDI</sequence>
<feature type="transmembrane region" description="Helical" evidence="17">
    <location>
        <begin position="329"/>
        <end position="356"/>
    </location>
</feature>
<evidence type="ECO:0000256" key="9">
    <source>
        <dbReference type="ARBA" id="ARBA00032370"/>
    </source>
</evidence>
<keyword evidence="8 17" id="KW-0472">Membrane</keyword>
<dbReference type="Proteomes" id="UP000510886">
    <property type="component" value="Chromosome"/>
</dbReference>